<evidence type="ECO:0000259" key="5">
    <source>
        <dbReference type="PROSITE" id="PS50893"/>
    </source>
</evidence>
<keyword evidence="7" id="KW-1185">Reference proteome</keyword>
<dbReference type="GO" id="GO:0016887">
    <property type="term" value="F:ATP hydrolysis activity"/>
    <property type="evidence" value="ECO:0007669"/>
    <property type="project" value="InterPro"/>
</dbReference>
<accession>A0AAW0GF50</accession>
<dbReference type="AlphaFoldDB" id="A0AAW0GF50"/>
<comment type="caution">
    <text evidence="6">The sequence shown here is derived from an EMBL/GenBank/DDBJ whole genome shotgun (WGS) entry which is preliminary data.</text>
</comment>
<evidence type="ECO:0000256" key="4">
    <source>
        <dbReference type="ARBA" id="ARBA00022840"/>
    </source>
</evidence>
<dbReference type="GO" id="GO:0005524">
    <property type="term" value="F:ATP binding"/>
    <property type="evidence" value="ECO:0007669"/>
    <property type="project" value="UniProtKB-KW"/>
</dbReference>
<evidence type="ECO:0000313" key="7">
    <source>
        <dbReference type="Proteomes" id="UP001385951"/>
    </source>
</evidence>
<keyword evidence="4" id="KW-0067">ATP-binding</keyword>
<reference evidence="6 7" key="1">
    <citation type="submission" date="2022-09" db="EMBL/GenBank/DDBJ databases">
        <authorList>
            <person name="Palmer J.M."/>
        </authorList>
    </citation>
    <scope>NUCLEOTIDE SEQUENCE [LARGE SCALE GENOMIC DNA]</scope>
    <source>
        <strain evidence="6 7">DSM 7382</strain>
    </source>
</reference>
<evidence type="ECO:0000313" key="6">
    <source>
        <dbReference type="EMBL" id="KAK7691950.1"/>
    </source>
</evidence>
<gene>
    <name evidence="6" type="ORF">QCA50_005355</name>
</gene>
<keyword evidence="3" id="KW-0547">Nucleotide-binding</keyword>
<dbReference type="Gene3D" id="3.40.50.300">
    <property type="entry name" value="P-loop containing nucleotide triphosphate hydrolases"/>
    <property type="match status" value="2"/>
</dbReference>
<dbReference type="SMART" id="SM00382">
    <property type="entry name" value="AAA"/>
    <property type="match status" value="2"/>
</dbReference>
<dbReference type="Proteomes" id="UP001385951">
    <property type="component" value="Unassembled WGS sequence"/>
</dbReference>
<dbReference type="PROSITE" id="PS50893">
    <property type="entry name" value="ABC_TRANSPORTER_2"/>
    <property type="match status" value="2"/>
</dbReference>
<dbReference type="Pfam" id="PF00005">
    <property type="entry name" value="ABC_tran"/>
    <property type="match status" value="2"/>
</dbReference>
<dbReference type="PANTHER" id="PTHR43117:SF4">
    <property type="entry name" value="OSMOPROTECTANT IMPORT ATP-BINDING PROTEIN OSMV"/>
    <property type="match status" value="1"/>
</dbReference>
<keyword evidence="2" id="KW-0813">Transport</keyword>
<evidence type="ECO:0000256" key="2">
    <source>
        <dbReference type="ARBA" id="ARBA00022448"/>
    </source>
</evidence>
<dbReference type="InterPro" id="IPR027417">
    <property type="entry name" value="P-loop_NTPase"/>
</dbReference>
<name>A0AAW0GF50_9APHY</name>
<dbReference type="EMBL" id="JASBNA010000005">
    <property type="protein sequence ID" value="KAK7691950.1"/>
    <property type="molecule type" value="Genomic_DNA"/>
</dbReference>
<feature type="domain" description="ABC transporter" evidence="5">
    <location>
        <begin position="36"/>
        <end position="313"/>
    </location>
</feature>
<organism evidence="6 7">
    <name type="scientific">Cerrena zonata</name>
    <dbReference type="NCBI Taxonomy" id="2478898"/>
    <lineage>
        <taxon>Eukaryota</taxon>
        <taxon>Fungi</taxon>
        <taxon>Dikarya</taxon>
        <taxon>Basidiomycota</taxon>
        <taxon>Agaricomycotina</taxon>
        <taxon>Agaricomycetes</taxon>
        <taxon>Polyporales</taxon>
        <taxon>Cerrenaceae</taxon>
        <taxon>Cerrena</taxon>
    </lineage>
</organism>
<evidence type="ECO:0000256" key="1">
    <source>
        <dbReference type="ARBA" id="ARBA00005417"/>
    </source>
</evidence>
<protein>
    <recommendedName>
        <fullName evidence="5">ABC transporter domain-containing protein</fullName>
    </recommendedName>
</protein>
<dbReference type="SUPFAM" id="SSF52540">
    <property type="entry name" value="P-loop containing nucleoside triphosphate hydrolases"/>
    <property type="match status" value="2"/>
</dbReference>
<comment type="similarity">
    <text evidence="1">Belongs to the ABC transporter superfamily.</text>
</comment>
<feature type="domain" description="ABC transporter" evidence="5">
    <location>
        <begin position="330"/>
        <end position="589"/>
    </location>
</feature>
<proteinExistence type="inferred from homology"/>
<sequence>MTFRTRPLFGKYLINPSHILCCRSISTISDQPILRVPKSSIYALGAGSSSKPLFHDISWTIHPKDAWIVVSVGSTSGKTSLLRALLGHLRIHPAPPPPYGLFPFLNNRDPHKHVSLVSFAHRPRAAGGGFVDFTARYGAVREEDKRTLRDTFFPETARPIHDLAFPEMHSSVPTLLETSLDISKERKRRLLFEYLVENLDLRRFLELPLIALSNGQTRKARILKALLEQPELLILDEPLTGLDVQTRKLLLSLLEELHRAPEPPHIIMGSRIQDPIPDWTTHLAIIHKDGTVQTGPKEDLMPTITSHQTSSSQTTSHQHAIKRDLDRVLIDMQDLNVAYGDRKVLKNIRWTIHANSRWHLLGANGAGKTTLLAMLTGEHPQSYTQSSKLHLFSRPRSKWPTPYLHAQIGRVSPELHNAFPRRKGLSVWDAIGTAFNNNFMPRGRRRVGLASDGSELEEGGQVEQWRLTRMWHVLEGLGPIAWNSDNSKKQTTLQAFADRQFADLSPGEQSIVLLMRALVTRPPLVLLDEAWAGMDEGMVKAARTYLREGGGLEDGQACIVVTHWEDEVPWGWEDGVRRFQLVNGEGKELQKVQ</sequence>
<evidence type="ECO:0000256" key="3">
    <source>
        <dbReference type="ARBA" id="ARBA00022741"/>
    </source>
</evidence>
<dbReference type="PANTHER" id="PTHR43117">
    <property type="entry name" value="OSMOPROTECTANT IMPORT ATP-BINDING PROTEIN OSMV"/>
    <property type="match status" value="1"/>
</dbReference>
<dbReference type="InterPro" id="IPR003593">
    <property type="entry name" value="AAA+_ATPase"/>
</dbReference>
<dbReference type="InterPro" id="IPR003439">
    <property type="entry name" value="ABC_transporter-like_ATP-bd"/>
</dbReference>